<dbReference type="AlphaFoldDB" id="A0A078GNI3"/>
<organism evidence="2 3">
    <name type="scientific">Brassica napus</name>
    <name type="common">Rape</name>
    <dbReference type="NCBI Taxonomy" id="3708"/>
    <lineage>
        <taxon>Eukaryota</taxon>
        <taxon>Viridiplantae</taxon>
        <taxon>Streptophyta</taxon>
        <taxon>Embryophyta</taxon>
        <taxon>Tracheophyta</taxon>
        <taxon>Spermatophyta</taxon>
        <taxon>Magnoliopsida</taxon>
        <taxon>eudicotyledons</taxon>
        <taxon>Gunneridae</taxon>
        <taxon>Pentapetalae</taxon>
        <taxon>rosids</taxon>
        <taxon>malvids</taxon>
        <taxon>Brassicales</taxon>
        <taxon>Brassicaceae</taxon>
        <taxon>Brassiceae</taxon>
        <taxon>Brassica</taxon>
    </lineage>
</organism>
<keyword evidence="1" id="KW-0378">Hydrolase</keyword>
<gene>
    <name evidence="2" type="primary">BnaA02g19110D</name>
    <name evidence="2" type="ORF">GSBRNA2T00036570001</name>
</gene>
<evidence type="ECO:0000313" key="3">
    <source>
        <dbReference type="Proteomes" id="UP000028999"/>
    </source>
</evidence>
<sequence>MEQTCKTQTSKQINKETILENHENTRGEIFLRSGFAHRVLAQNNSVLEVWLSVLHSHVVWLSSPLPRGWLMSLVFVSVKKLVSKLSTVKNLARIHLSSFMTDGILYFFLLQNDLSLRLYSVIILDEAHERILKTDIHSNWDAHSSHQNQRGTLQGSVFYQKKNSTRIISTIWKHNSIRKQNHLAAYTYIDEFPNRQYSVTIHFSKRTGEVNYIGEAYKKLM</sequence>
<name>A0A078GNI3_BRANA</name>
<keyword evidence="3" id="KW-1185">Reference proteome</keyword>
<accession>A0A078GNI3</accession>
<dbReference type="Proteomes" id="UP000028999">
    <property type="component" value="Unassembled WGS sequence"/>
</dbReference>
<evidence type="ECO:0000256" key="1">
    <source>
        <dbReference type="ARBA" id="ARBA00022801"/>
    </source>
</evidence>
<dbReference type="PaxDb" id="3708-A0A078GNI3"/>
<dbReference type="EMBL" id="LK032195">
    <property type="protein sequence ID" value="CDY26886.1"/>
    <property type="molecule type" value="Genomic_DNA"/>
</dbReference>
<proteinExistence type="predicted"/>
<dbReference type="InterPro" id="IPR002464">
    <property type="entry name" value="DNA/RNA_helicase_DEAH_CS"/>
</dbReference>
<dbReference type="Gramene" id="CDY26886">
    <property type="protein sequence ID" value="CDY26886"/>
    <property type="gene ID" value="GSBRNA2T00036570001"/>
</dbReference>
<dbReference type="Gene3D" id="3.40.50.300">
    <property type="entry name" value="P-loop containing nucleotide triphosphate hydrolases"/>
    <property type="match status" value="1"/>
</dbReference>
<evidence type="ECO:0000313" key="2">
    <source>
        <dbReference type="EMBL" id="CDY26886.1"/>
    </source>
</evidence>
<dbReference type="GO" id="GO:0016787">
    <property type="term" value="F:hydrolase activity"/>
    <property type="evidence" value="ECO:0007669"/>
    <property type="project" value="UniProtKB-KW"/>
</dbReference>
<dbReference type="PROSITE" id="PS00690">
    <property type="entry name" value="DEAH_ATP_HELICASE"/>
    <property type="match status" value="1"/>
</dbReference>
<protein>
    <submittedName>
        <fullName evidence="2">BnaA02g19110D protein</fullName>
    </submittedName>
</protein>
<dbReference type="STRING" id="3708.A0A078GNI3"/>
<reference evidence="2 3" key="1">
    <citation type="journal article" date="2014" name="Science">
        <title>Plant genetics. Early allopolyploid evolution in the post-Neolithic Brassica napus oilseed genome.</title>
        <authorList>
            <person name="Chalhoub B."/>
            <person name="Denoeud F."/>
            <person name="Liu S."/>
            <person name="Parkin I.A."/>
            <person name="Tang H."/>
            <person name="Wang X."/>
            <person name="Chiquet J."/>
            <person name="Belcram H."/>
            <person name="Tong C."/>
            <person name="Samans B."/>
            <person name="Correa M."/>
            <person name="Da Silva C."/>
            <person name="Just J."/>
            <person name="Falentin C."/>
            <person name="Koh C.S."/>
            <person name="Le Clainche I."/>
            <person name="Bernard M."/>
            <person name="Bento P."/>
            <person name="Noel B."/>
            <person name="Labadie K."/>
            <person name="Alberti A."/>
            <person name="Charles M."/>
            <person name="Arnaud D."/>
            <person name="Guo H."/>
            <person name="Daviaud C."/>
            <person name="Alamery S."/>
            <person name="Jabbari K."/>
            <person name="Zhao M."/>
            <person name="Edger P.P."/>
            <person name="Chelaifa H."/>
            <person name="Tack D."/>
            <person name="Lassalle G."/>
            <person name="Mestiri I."/>
            <person name="Schnel N."/>
            <person name="Le Paslier M.C."/>
            <person name="Fan G."/>
            <person name="Renault V."/>
            <person name="Bayer P.E."/>
            <person name="Golicz A.A."/>
            <person name="Manoli S."/>
            <person name="Lee T.H."/>
            <person name="Thi V.H."/>
            <person name="Chalabi S."/>
            <person name="Hu Q."/>
            <person name="Fan C."/>
            <person name="Tollenaere R."/>
            <person name="Lu Y."/>
            <person name="Battail C."/>
            <person name="Shen J."/>
            <person name="Sidebottom C.H."/>
            <person name="Wang X."/>
            <person name="Canaguier A."/>
            <person name="Chauveau A."/>
            <person name="Berard A."/>
            <person name="Deniot G."/>
            <person name="Guan M."/>
            <person name="Liu Z."/>
            <person name="Sun F."/>
            <person name="Lim Y.P."/>
            <person name="Lyons E."/>
            <person name="Town C.D."/>
            <person name="Bancroft I."/>
            <person name="Wang X."/>
            <person name="Meng J."/>
            <person name="Ma J."/>
            <person name="Pires J.C."/>
            <person name="King G.J."/>
            <person name="Brunel D."/>
            <person name="Delourme R."/>
            <person name="Renard M."/>
            <person name="Aury J.M."/>
            <person name="Adams K.L."/>
            <person name="Batley J."/>
            <person name="Snowdon R.J."/>
            <person name="Tost J."/>
            <person name="Edwards D."/>
            <person name="Zhou Y."/>
            <person name="Hua W."/>
            <person name="Sharpe A.G."/>
            <person name="Paterson A.H."/>
            <person name="Guan C."/>
            <person name="Wincker P."/>
        </authorList>
    </citation>
    <scope>NUCLEOTIDE SEQUENCE [LARGE SCALE GENOMIC DNA]</scope>
    <source>
        <strain evidence="3">cv. Darmor-bzh</strain>
    </source>
</reference>
<dbReference type="InterPro" id="IPR027417">
    <property type="entry name" value="P-loop_NTPase"/>
</dbReference>